<keyword evidence="3" id="KW-1185">Reference proteome</keyword>
<sequence>MGRAFVSTKRIAKGTVLLECQATGNSVVLLDHLVGERCDVCLADTATKPCGNKSCAAVLCATCKRSPQHASVCGAASREPVLVRSLLRLAAAERADGAVAKQLDALENHHDAYGPERRDAFKAAAARAAAFCGGDARRLARHAAAFESNEFGVSETNRWRHAPLELGEESVGCGLFAAAAPANHSCAPNCDPVVVIEAGRAPVLRLIARAAIAPGQQVFIAYVPLYAPGEQRRASLRDTYLFDCACARCRAERRDGTPAAAVQRAMAGRLCACGGLLRRPACFRCGRRGRPTRAHAAAAADLGRALAAVHGDGSAAAFDALERSDEKAAPYLHAFHALRHASRVARLGGAVLRGDGVPEAAAAVGKSLRRAQIGDEFAPWLETVRALKRRRPSGSSS</sequence>
<evidence type="ECO:0000313" key="2">
    <source>
        <dbReference type="EMBL" id="CAH0375436.1"/>
    </source>
</evidence>
<dbReference type="AlphaFoldDB" id="A0A8J2SV02"/>
<dbReference type="Pfam" id="PF00856">
    <property type="entry name" value="SET"/>
    <property type="match status" value="1"/>
</dbReference>
<gene>
    <name evidence="2" type="ORF">PECAL_4P27700</name>
</gene>
<reference evidence="2" key="1">
    <citation type="submission" date="2021-11" db="EMBL/GenBank/DDBJ databases">
        <authorList>
            <consortium name="Genoscope - CEA"/>
            <person name="William W."/>
        </authorList>
    </citation>
    <scope>NUCLEOTIDE SEQUENCE</scope>
</reference>
<dbReference type="Gene3D" id="1.10.220.160">
    <property type="match status" value="1"/>
</dbReference>
<dbReference type="EMBL" id="CAKKNE010000004">
    <property type="protein sequence ID" value="CAH0375436.1"/>
    <property type="molecule type" value="Genomic_DNA"/>
</dbReference>
<comment type="caution">
    <text evidence="2">The sequence shown here is derived from an EMBL/GenBank/DDBJ whole genome shotgun (WGS) entry which is preliminary data.</text>
</comment>
<dbReference type="InterPro" id="IPR001214">
    <property type="entry name" value="SET_dom"/>
</dbReference>
<accession>A0A8J2SV02</accession>
<proteinExistence type="predicted"/>
<evidence type="ECO:0000259" key="1">
    <source>
        <dbReference type="PROSITE" id="PS50280"/>
    </source>
</evidence>
<dbReference type="SUPFAM" id="SSF82199">
    <property type="entry name" value="SET domain"/>
    <property type="match status" value="1"/>
</dbReference>
<evidence type="ECO:0000313" key="3">
    <source>
        <dbReference type="Proteomes" id="UP000789595"/>
    </source>
</evidence>
<dbReference type="PROSITE" id="PS50280">
    <property type="entry name" value="SET"/>
    <property type="match status" value="1"/>
</dbReference>
<dbReference type="Gene3D" id="6.10.140.2220">
    <property type="match status" value="1"/>
</dbReference>
<dbReference type="PANTHER" id="PTHR12197">
    <property type="entry name" value="HISTONE-LYSINE N-METHYLTRANSFERASE SMYD"/>
    <property type="match status" value="1"/>
</dbReference>
<dbReference type="InterPro" id="IPR046341">
    <property type="entry name" value="SET_dom_sf"/>
</dbReference>
<name>A0A8J2SV02_9STRA</name>
<dbReference type="Proteomes" id="UP000789595">
    <property type="component" value="Unassembled WGS sequence"/>
</dbReference>
<dbReference type="Gene3D" id="2.170.270.10">
    <property type="entry name" value="SET domain"/>
    <property type="match status" value="1"/>
</dbReference>
<protein>
    <recommendedName>
        <fullName evidence="1">SET domain-containing protein</fullName>
    </recommendedName>
</protein>
<dbReference type="InterPro" id="IPR050869">
    <property type="entry name" value="H3K4_H4K5_MeTrfase"/>
</dbReference>
<dbReference type="CDD" id="cd20071">
    <property type="entry name" value="SET_SMYD"/>
    <property type="match status" value="1"/>
</dbReference>
<organism evidence="2 3">
    <name type="scientific">Pelagomonas calceolata</name>
    <dbReference type="NCBI Taxonomy" id="35677"/>
    <lineage>
        <taxon>Eukaryota</taxon>
        <taxon>Sar</taxon>
        <taxon>Stramenopiles</taxon>
        <taxon>Ochrophyta</taxon>
        <taxon>Pelagophyceae</taxon>
        <taxon>Pelagomonadales</taxon>
        <taxon>Pelagomonadaceae</taxon>
        <taxon>Pelagomonas</taxon>
    </lineage>
</organism>
<feature type="domain" description="SET" evidence="1">
    <location>
        <begin position="1"/>
        <end position="223"/>
    </location>
</feature>